<organism evidence="2 3">
    <name type="scientific">Candidatus Gottesmanbacteria bacterium RBG_16_52_11</name>
    <dbReference type="NCBI Taxonomy" id="1798374"/>
    <lineage>
        <taxon>Bacteria</taxon>
        <taxon>Candidatus Gottesmaniibacteriota</taxon>
    </lineage>
</organism>
<gene>
    <name evidence="2" type="ORF">A2Z33_00365</name>
</gene>
<evidence type="ECO:0000256" key="1">
    <source>
        <dbReference type="SAM" id="Phobius"/>
    </source>
</evidence>
<keyword evidence="1" id="KW-1133">Transmembrane helix</keyword>
<feature type="transmembrane region" description="Helical" evidence="1">
    <location>
        <begin position="65"/>
        <end position="85"/>
    </location>
</feature>
<comment type="caution">
    <text evidence="2">The sequence shown here is derived from an EMBL/GenBank/DDBJ whole genome shotgun (WGS) entry which is preliminary data.</text>
</comment>
<evidence type="ECO:0000313" key="3">
    <source>
        <dbReference type="Proteomes" id="UP000178448"/>
    </source>
</evidence>
<evidence type="ECO:0000313" key="2">
    <source>
        <dbReference type="EMBL" id="OGG01483.1"/>
    </source>
</evidence>
<dbReference type="Proteomes" id="UP000178448">
    <property type="component" value="Unassembled WGS sequence"/>
</dbReference>
<dbReference type="AlphaFoldDB" id="A0A1F5YN59"/>
<reference evidence="2 3" key="1">
    <citation type="journal article" date="2016" name="Nat. Commun.">
        <title>Thousands of microbial genomes shed light on interconnected biogeochemical processes in an aquifer system.</title>
        <authorList>
            <person name="Anantharaman K."/>
            <person name="Brown C.T."/>
            <person name="Hug L.A."/>
            <person name="Sharon I."/>
            <person name="Castelle C.J."/>
            <person name="Probst A.J."/>
            <person name="Thomas B.C."/>
            <person name="Singh A."/>
            <person name="Wilkins M.J."/>
            <person name="Karaoz U."/>
            <person name="Brodie E.L."/>
            <person name="Williams K.H."/>
            <person name="Hubbard S.S."/>
            <person name="Banfield J.F."/>
        </authorList>
    </citation>
    <scope>NUCLEOTIDE SEQUENCE [LARGE SCALE GENOMIC DNA]</scope>
</reference>
<sequence length="132" mass="14266">MDFPTLAAQLLKLIAAIVYIVAIFALLPSGIVLVNTIKGGIGKVGKLEAEDKPAKEVFQRGGRSFLVSFTIFAMIGLLVLAPLLIAGPVAIAAFVATTVNWFLTFLGIDFQLPVPEGLSPTAWLIFRFFRFI</sequence>
<feature type="transmembrane region" description="Helical" evidence="1">
    <location>
        <begin position="13"/>
        <end position="34"/>
    </location>
</feature>
<keyword evidence="1" id="KW-0472">Membrane</keyword>
<dbReference type="STRING" id="1798374.A2Z33_00365"/>
<name>A0A1F5YN59_9BACT</name>
<accession>A0A1F5YN59</accession>
<proteinExistence type="predicted"/>
<protein>
    <submittedName>
        <fullName evidence="2">Uncharacterized protein</fullName>
    </submittedName>
</protein>
<dbReference type="EMBL" id="MFJD01000015">
    <property type="protein sequence ID" value="OGG01483.1"/>
    <property type="molecule type" value="Genomic_DNA"/>
</dbReference>
<keyword evidence="1" id="KW-0812">Transmembrane</keyword>